<dbReference type="GO" id="GO:0004674">
    <property type="term" value="F:protein serine/threonine kinase activity"/>
    <property type="evidence" value="ECO:0007669"/>
    <property type="project" value="UniProtKB-KW"/>
</dbReference>
<accession>A0A1I8JAB5</accession>
<feature type="domain" description="Protein kinase" evidence="8">
    <location>
        <begin position="45"/>
        <end position="298"/>
    </location>
</feature>
<dbReference type="PANTHER" id="PTHR24342:SF20">
    <property type="entry name" value="MYOSIN LIGHT CHAIN KINASE, SMOOTH MUSCLE"/>
    <property type="match status" value="1"/>
</dbReference>
<dbReference type="WBParaSite" id="maker-uti_cns_0046424-snap-gene-0.4-mRNA-1">
    <property type="protein sequence ID" value="maker-uti_cns_0046424-snap-gene-0.4-mRNA-1"/>
    <property type="gene ID" value="maker-uti_cns_0046424-snap-gene-0.4"/>
</dbReference>
<feature type="compositionally biased region" description="Low complexity" evidence="7">
    <location>
        <begin position="469"/>
        <end position="480"/>
    </location>
</feature>
<dbReference type="PROSITE" id="PS00108">
    <property type="entry name" value="PROTEIN_KINASE_ST"/>
    <property type="match status" value="1"/>
</dbReference>
<dbReference type="FunFam" id="1.10.510.10:FF:000594">
    <property type="entry name" value="Myosin light chain kinase isoform-III"/>
    <property type="match status" value="1"/>
</dbReference>
<keyword evidence="9" id="KW-1185">Reference proteome</keyword>
<keyword evidence="2" id="KW-0808">Transferase</keyword>
<dbReference type="Gene3D" id="1.10.510.10">
    <property type="entry name" value="Transferase(Phosphotransferase) domain 1"/>
    <property type="match status" value="1"/>
</dbReference>
<evidence type="ECO:0000256" key="7">
    <source>
        <dbReference type="SAM" id="MobiDB-lite"/>
    </source>
</evidence>
<keyword evidence="4" id="KW-0418">Kinase</keyword>
<evidence type="ECO:0000256" key="1">
    <source>
        <dbReference type="ARBA" id="ARBA00022527"/>
    </source>
</evidence>
<dbReference type="AlphaFoldDB" id="A0A1I8JAB5"/>
<evidence type="ECO:0000313" key="10">
    <source>
        <dbReference type="WBParaSite" id="maker-uti_cns_0046424-snap-gene-0.4-mRNA-1"/>
    </source>
</evidence>
<proteinExistence type="predicted"/>
<dbReference type="PANTHER" id="PTHR24342">
    <property type="entry name" value="SERINE/THREONINE-PROTEIN KINASE 17"/>
    <property type="match status" value="1"/>
</dbReference>
<dbReference type="GO" id="GO:0005634">
    <property type="term" value="C:nucleus"/>
    <property type="evidence" value="ECO:0007669"/>
    <property type="project" value="TreeGrafter"/>
</dbReference>
<reference evidence="10" key="1">
    <citation type="submission" date="2016-11" db="UniProtKB">
        <authorList>
            <consortium name="WormBaseParasite"/>
        </authorList>
    </citation>
    <scope>IDENTIFICATION</scope>
</reference>
<feature type="compositionally biased region" description="Polar residues" evidence="7">
    <location>
        <begin position="433"/>
        <end position="468"/>
    </location>
</feature>
<keyword evidence="3 6" id="KW-0547">Nucleotide-binding</keyword>
<feature type="compositionally biased region" description="Polar residues" evidence="7">
    <location>
        <begin position="381"/>
        <end position="424"/>
    </location>
</feature>
<dbReference type="InterPro" id="IPR008271">
    <property type="entry name" value="Ser/Thr_kinase_AS"/>
</dbReference>
<evidence type="ECO:0000256" key="2">
    <source>
        <dbReference type="ARBA" id="ARBA00022679"/>
    </source>
</evidence>
<sequence>MLKSVFKTFQKQGAVEIQVDPDETDPNVLKKKVEIKKNRNVEKDYIIEEVIGNGRFGEVHKCTERSTSKPFAAKYVATSCENDKENVCSEIAIMKKLKHPRLLQLYDAYFFRNTYVLILELITGGELFDRVIDESFDLTEAKCEKFMREICEGIEYIHSQNVIHLDLKPENILCLTRTGYRIKIIDFGLSRYCAPDLRVMFGTPEFVSPEVLAYESIGPPADMWSVGVICYVLLSGLSPFMGDNDGETYSNIAKVSYSFEFPEFDEISADARDFVRRLLQKDAKSRLTASQCLRHSWLKDPEASTHQGHVCKRRLKSWVYRRKWHKAFNAIIALIRMGGKLNETDATKDTGTSSNKTGAPNTAETSSNIGNPEAPSKTEKSNTGTPSSTEKLSTETPSNNEKSNTGTPSNTGKSTDGTPSSTEKLSSEKATEKSNTGTPSNTQTSSNTDKSNTGTPKNTGKSNTGTPITTGKSNTGNTGKWSTGNTGKWKTGSWNTGTPSNTGKWNTGTPSNTGKWNFGKSSIGESKNTGAASKSGAPIKTGASNSGTSSNSGPSKKH</sequence>
<dbReference type="GO" id="GO:0035556">
    <property type="term" value="P:intracellular signal transduction"/>
    <property type="evidence" value="ECO:0007669"/>
    <property type="project" value="TreeGrafter"/>
</dbReference>
<dbReference type="PROSITE" id="PS00107">
    <property type="entry name" value="PROTEIN_KINASE_ATP"/>
    <property type="match status" value="1"/>
</dbReference>
<dbReference type="Gene3D" id="3.30.200.20">
    <property type="entry name" value="Phosphorylase Kinase, domain 1"/>
    <property type="match status" value="1"/>
</dbReference>
<keyword evidence="1" id="KW-0723">Serine/threonine-protein kinase</keyword>
<evidence type="ECO:0000313" key="9">
    <source>
        <dbReference type="Proteomes" id="UP000095280"/>
    </source>
</evidence>
<evidence type="ECO:0000256" key="6">
    <source>
        <dbReference type="PROSITE-ProRule" id="PRU10141"/>
    </source>
</evidence>
<organism evidence="9 10">
    <name type="scientific">Macrostomum lignano</name>
    <dbReference type="NCBI Taxonomy" id="282301"/>
    <lineage>
        <taxon>Eukaryota</taxon>
        <taxon>Metazoa</taxon>
        <taxon>Spiralia</taxon>
        <taxon>Lophotrochozoa</taxon>
        <taxon>Platyhelminthes</taxon>
        <taxon>Rhabditophora</taxon>
        <taxon>Macrostomorpha</taxon>
        <taxon>Macrostomida</taxon>
        <taxon>Macrostomidae</taxon>
        <taxon>Macrostomum</taxon>
    </lineage>
</organism>
<evidence type="ECO:0000256" key="3">
    <source>
        <dbReference type="ARBA" id="ARBA00022741"/>
    </source>
</evidence>
<dbReference type="InterPro" id="IPR017441">
    <property type="entry name" value="Protein_kinase_ATP_BS"/>
</dbReference>
<feature type="region of interest" description="Disordered" evidence="7">
    <location>
        <begin position="344"/>
        <end position="558"/>
    </location>
</feature>
<feature type="compositionally biased region" description="Polar residues" evidence="7">
    <location>
        <begin position="349"/>
        <end position="370"/>
    </location>
</feature>
<evidence type="ECO:0000259" key="8">
    <source>
        <dbReference type="PROSITE" id="PS50011"/>
    </source>
</evidence>
<keyword evidence="5 6" id="KW-0067">ATP-binding</keyword>
<dbReference type="Proteomes" id="UP000095280">
    <property type="component" value="Unplaced"/>
</dbReference>
<protein>
    <submittedName>
        <fullName evidence="10">Protein kinase domain-containing protein</fullName>
    </submittedName>
</protein>
<dbReference type="InterPro" id="IPR011009">
    <property type="entry name" value="Kinase-like_dom_sf"/>
</dbReference>
<feature type="compositionally biased region" description="Polar residues" evidence="7">
    <location>
        <begin position="481"/>
        <end position="532"/>
    </location>
</feature>
<dbReference type="InterPro" id="IPR000719">
    <property type="entry name" value="Prot_kinase_dom"/>
</dbReference>
<feature type="binding site" evidence="6">
    <location>
        <position position="74"/>
    </location>
    <ligand>
        <name>ATP</name>
        <dbReference type="ChEBI" id="CHEBI:30616"/>
    </ligand>
</feature>
<dbReference type="GO" id="GO:0005524">
    <property type="term" value="F:ATP binding"/>
    <property type="evidence" value="ECO:0007669"/>
    <property type="project" value="UniProtKB-UniRule"/>
</dbReference>
<dbReference type="SMART" id="SM00220">
    <property type="entry name" value="S_TKc"/>
    <property type="match status" value="1"/>
</dbReference>
<dbReference type="SUPFAM" id="SSF56112">
    <property type="entry name" value="Protein kinase-like (PK-like)"/>
    <property type="match status" value="1"/>
</dbReference>
<evidence type="ECO:0000256" key="4">
    <source>
        <dbReference type="ARBA" id="ARBA00022777"/>
    </source>
</evidence>
<dbReference type="GO" id="GO:0043065">
    <property type="term" value="P:positive regulation of apoptotic process"/>
    <property type="evidence" value="ECO:0007669"/>
    <property type="project" value="TreeGrafter"/>
</dbReference>
<dbReference type="PROSITE" id="PS50011">
    <property type="entry name" value="PROTEIN_KINASE_DOM"/>
    <property type="match status" value="1"/>
</dbReference>
<feature type="compositionally biased region" description="Low complexity" evidence="7">
    <location>
        <begin position="540"/>
        <end position="558"/>
    </location>
</feature>
<evidence type="ECO:0000256" key="5">
    <source>
        <dbReference type="ARBA" id="ARBA00022840"/>
    </source>
</evidence>
<name>A0A1I8JAB5_9PLAT</name>
<dbReference type="Pfam" id="PF00069">
    <property type="entry name" value="Pkinase"/>
    <property type="match status" value="1"/>
</dbReference>